<dbReference type="RefSeq" id="WP_220373821.1">
    <property type="nucleotide sequence ID" value="NZ_JAEUAO010000006.1"/>
</dbReference>
<evidence type="ECO:0000313" key="3">
    <source>
        <dbReference type="Proteomes" id="UP000757604"/>
    </source>
</evidence>
<proteinExistence type="predicted"/>
<accession>A0ABS7HFC0</accession>
<evidence type="ECO:0008006" key="4">
    <source>
        <dbReference type="Google" id="ProtNLM"/>
    </source>
</evidence>
<feature type="compositionally biased region" description="Polar residues" evidence="1">
    <location>
        <begin position="43"/>
        <end position="52"/>
    </location>
</feature>
<feature type="compositionally biased region" description="Basic and acidic residues" evidence="1">
    <location>
        <begin position="14"/>
        <end position="34"/>
    </location>
</feature>
<reference evidence="2 3" key="1">
    <citation type="journal article" date="2021" name="MBio">
        <title>Poor Competitiveness of Bradyrhizobium in Pigeon Pea Root Colonization in Indian Soils.</title>
        <authorList>
            <person name="Chalasani D."/>
            <person name="Basu A."/>
            <person name="Pullabhotla S.V.S.R.N."/>
            <person name="Jorrin B."/>
            <person name="Neal A.L."/>
            <person name="Poole P.S."/>
            <person name="Podile A.R."/>
            <person name="Tkacz A."/>
        </authorList>
    </citation>
    <scope>NUCLEOTIDE SEQUENCE [LARGE SCALE GENOMIC DNA]</scope>
    <source>
        <strain evidence="2 3">HU44</strain>
    </source>
</reference>
<feature type="region of interest" description="Disordered" evidence="1">
    <location>
        <begin position="1"/>
        <end position="56"/>
    </location>
</feature>
<keyword evidence="3" id="KW-1185">Reference proteome</keyword>
<sequence length="114" mass="12024">MPDNASKSPAVESLKQERARQRDRTARGELDKGLEATFPASDPVSTTITSIPSGRADADMAEQVRVNPDPTALAPEVAKDAGTILGDIRTLVRKRPLAAVGIVAAAAYLWGASR</sequence>
<dbReference type="Proteomes" id="UP000757604">
    <property type="component" value="Unassembled WGS sequence"/>
</dbReference>
<evidence type="ECO:0000256" key="1">
    <source>
        <dbReference type="SAM" id="MobiDB-lite"/>
    </source>
</evidence>
<gene>
    <name evidence="2" type="ORF">JNB71_21505</name>
</gene>
<dbReference type="EMBL" id="JAEUAO010000006">
    <property type="protein sequence ID" value="MBW9065888.1"/>
    <property type="molecule type" value="Genomic_DNA"/>
</dbReference>
<comment type="caution">
    <text evidence="2">The sequence shown here is derived from an EMBL/GenBank/DDBJ whole genome shotgun (WGS) entry which is preliminary data.</text>
</comment>
<protein>
    <recommendedName>
        <fullName evidence="4">DUF3618 domain-containing protein</fullName>
    </recommendedName>
</protein>
<name>A0ABS7HFC0_9HYPH</name>
<organism evidence="2 3">
    <name type="scientific">Rhizobium herbae</name>
    <dbReference type="NCBI Taxonomy" id="508661"/>
    <lineage>
        <taxon>Bacteria</taxon>
        <taxon>Pseudomonadati</taxon>
        <taxon>Pseudomonadota</taxon>
        <taxon>Alphaproteobacteria</taxon>
        <taxon>Hyphomicrobiales</taxon>
        <taxon>Rhizobiaceae</taxon>
        <taxon>Rhizobium/Agrobacterium group</taxon>
        <taxon>Rhizobium</taxon>
    </lineage>
</organism>
<evidence type="ECO:0000313" key="2">
    <source>
        <dbReference type="EMBL" id="MBW9065888.1"/>
    </source>
</evidence>